<keyword evidence="3" id="KW-0732">Signal</keyword>
<feature type="compositionally biased region" description="Low complexity" evidence="1">
    <location>
        <begin position="371"/>
        <end position="408"/>
    </location>
</feature>
<name>A0A5C2SLP1_9APHY</name>
<feature type="compositionally biased region" description="Low complexity" evidence="1">
    <location>
        <begin position="307"/>
        <end position="319"/>
    </location>
</feature>
<dbReference type="EMBL" id="ML122253">
    <property type="protein sequence ID" value="RPD64703.1"/>
    <property type="molecule type" value="Genomic_DNA"/>
</dbReference>
<feature type="signal peptide" evidence="3">
    <location>
        <begin position="1"/>
        <end position="25"/>
    </location>
</feature>
<feature type="transmembrane region" description="Helical" evidence="2">
    <location>
        <begin position="227"/>
        <end position="251"/>
    </location>
</feature>
<evidence type="ECO:0000313" key="5">
    <source>
        <dbReference type="Proteomes" id="UP000313359"/>
    </source>
</evidence>
<keyword evidence="2" id="KW-0812">Transmembrane</keyword>
<evidence type="ECO:0000256" key="3">
    <source>
        <dbReference type="SAM" id="SignalP"/>
    </source>
</evidence>
<evidence type="ECO:0000256" key="2">
    <source>
        <dbReference type="SAM" id="Phobius"/>
    </source>
</evidence>
<feature type="chain" id="PRO_5023030978" evidence="3">
    <location>
        <begin position="26"/>
        <end position="446"/>
    </location>
</feature>
<evidence type="ECO:0000313" key="4">
    <source>
        <dbReference type="EMBL" id="RPD64703.1"/>
    </source>
</evidence>
<keyword evidence="5" id="KW-1185">Reference proteome</keyword>
<gene>
    <name evidence="4" type="ORF">L227DRAFT_607343</name>
</gene>
<feature type="region of interest" description="Disordered" evidence="1">
    <location>
        <begin position="272"/>
        <end position="347"/>
    </location>
</feature>
<protein>
    <submittedName>
        <fullName evidence="4">Uncharacterized protein</fullName>
    </submittedName>
</protein>
<feature type="region of interest" description="Disordered" evidence="1">
    <location>
        <begin position="189"/>
        <end position="211"/>
    </location>
</feature>
<reference evidence="4" key="1">
    <citation type="journal article" date="2018" name="Genome Biol. Evol.">
        <title>Genomics and development of Lentinus tigrinus, a white-rot wood-decaying mushroom with dimorphic fruiting bodies.</title>
        <authorList>
            <person name="Wu B."/>
            <person name="Xu Z."/>
            <person name="Knudson A."/>
            <person name="Carlson A."/>
            <person name="Chen N."/>
            <person name="Kovaka S."/>
            <person name="LaButti K."/>
            <person name="Lipzen A."/>
            <person name="Pennachio C."/>
            <person name="Riley R."/>
            <person name="Schakwitz W."/>
            <person name="Umezawa K."/>
            <person name="Ohm R.A."/>
            <person name="Grigoriev I.V."/>
            <person name="Nagy L.G."/>
            <person name="Gibbons J."/>
            <person name="Hibbett D."/>
        </authorList>
    </citation>
    <scope>NUCLEOTIDE SEQUENCE [LARGE SCALE GENOMIC DNA]</scope>
    <source>
        <strain evidence="4">ALCF2SS1-6</strain>
    </source>
</reference>
<keyword evidence="2" id="KW-0472">Membrane</keyword>
<feature type="region of interest" description="Disordered" evidence="1">
    <location>
        <begin position="364"/>
        <end position="411"/>
    </location>
</feature>
<dbReference type="OrthoDB" id="2758521at2759"/>
<proteinExistence type="predicted"/>
<sequence>MRAVSARLAQLLLLWVLLRTTRVAGVLVNRTIDDELGDVTTGFIPTYSPLDKWARGDECTGCDIHPGLVNVTQAFDQTWHDSTYHPGDPDHTIIFGFNGTALYVYHLLANTLNSGQTTTFTNLTFFMDGQYAGQFIHESDNTSDILYNVLVFNQTNLSHQRHSFKSVTNGPTAALILFDYAIYTTDNDTTTSSSSSVSSDHTSTTSGTSTLTPLAQTSLASTSKTPVGAIVGGTVGGVVALAGVGALIVCLRRRRTIRPPSIAERVEPFTIDGGEHSFTDLPSRRMSHPPRLPDLRLGRSRLMPGPGSSTTGSSSAGSTRHFFTPHRPRLPPLPPQSVSGRTDRSRANTELVQRIQTLEAQMRSLETRQQSGSSGSNRGSRSNPSSNSNSNSSGSRGRSANRSAPSSGLRSELANLRNEIAELRAELEHDQQLLAEVDAPPPSYNR</sequence>
<dbReference type="AlphaFoldDB" id="A0A5C2SLP1"/>
<dbReference type="Proteomes" id="UP000313359">
    <property type="component" value="Unassembled WGS sequence"/>
</dbReference>
<evidence type="ECO:0000256" key="1">
    <source>
        <dbReference type="SAM" id="MobiDB-lite"/>
    </source>
</evidence>
<accession>A0A5C2SLP1</accession>
<keyword evidence="2" id="KW-1133">Transmembrane helix</keyword>
<organism evidence="4 5">
    <name type="scientific">Lentinus tigrinus ALCF2SS1-6</name>
    <dbReference type="NCBI Taxonomy" id="1328759"/>
    <lineage>
        <taxon>Eukaryota</taxon>
        <taxon>Fungi</taxon>
        <taxon>Dikarya</taxon>
        <taxon>Basidiomycota</taxon>
        <taxon>Agaricomycotina</taxon>
        <taxon>Agaricomycetes</taxon>
        <taxon>Polyporales</taxon>
        <taxon>Polyporaceae</taxon>
        <taxon>Lentinus</taxon>
    </lineage>
</organism>